<protein>
    <recommendedName>
        <fullName evidence="1">Peptidase C19 ubiquitin carboxyl-terminal hydrolase domain-containing protein</fullName>
    </recommendedName>
</protein>
<dbReference type="InterPro" id="IPR018200">
    <property type="entry name" value="USP_CS"/>
</dbReference>
<name>A0A6J8B3L2_MYTCO</name>
<dbReference type="Gene3D" id="3.90.70.10">
    <property type="entry name" value="Cysteine proteinases"/>
    <property type="match status" value="1"/>
</dbReference>
<sequence>MFKWHKVTIAKHKSKAKKFPLFRGEGLCKFTNCNNKCHFHMDDKKIVHVTISSEVNHQTTEHHARPIRGKQRQKLRKLFKSGKKPFKHYLEEMKKTPMDVKIAGNFSNFGKTTRTLQEIATESRYTNKLDKNEFESMVKLSGEMVKEIERKKIHGFIQHISILPPYVMYWTEDGVRIWHDMAKDGIVYWVATGTVLRSREDKWKYYYYELACSNPVIGQQVITVSSMVSSIHSTPVVKFWLGEFRRSEKRIFGHANAAIPHQVTSDRSMVFIQSALSEFNSENLDSFRSRAHRIVTGKAKVGDLRGIFPHTCLSHVMGSFKKLVSMHYKSNFEFGMYLFSILLNANTLADVEEILHAVYYVLLNKYVNRKVIHHFELLLNRMSKLDRDADALCDMSADTVYTEEYSHILLFKENQNPDLLTEEDFATGSTRNEFAAFGEKILNKVNKELTESKKTDLPINRRYSQIIQEKIHKLFIPTLLLWSNILIGDLSRHGTSDIYTKFIAPTSIVRGNSRIEKRFQILKTVELDGKPLDRFDKLPVRLKEHTVSVQQLAVIKSIKTKLGRSSKTIKEEWDKKKVSKQQNTLLGKYQTCPKASTLQTFAKTTINSNISKKAESKSKNAEKVNDLETENETVVKEIEVSKAKLFASDAMFSNTLIDLKDSLYLDEIYTFKAKDHQNWDYLTTVKDTRTGLTNLGNSCWFNSVVQLYTNSKFMRNVNENFNYQLSYEEKLRSMLEVFDRVGKGIEISKNHIQLALNDLHMLYGLHSSQQNDAHEFTATGIGHCMGLFGNDCLIKINESYVCTVCGKSLNREQQVYNDIQLAIPSDGFPHEDSYLLQYECVPQDKDICHSHLPHLIIALNGCEGWNLTIDAMTNASSITVRARMILNHLEQTKMDESTVTHSWRAYRLIQEAIGPVNIFNASNQFECLINSVLSYICSNNQSLMGDNFGLSTVERTNCLACQHITTNIVHTNCIDIQKLMPLKSIITNDELERCPVCKEESSVEIKHCILKYGRTVIIKGNSDILHPDGFSKLISKFTPKAVICSMFTFIFRQVGRDVEILQIETPNIVTEVTMEKMQSVADQYMLDLIVIADKVDESETIKNYQIIDDTTFIEPDNDLSLHLQSCDVNFMESFSAPLRVKGYKLECEEVSRFLCGEFSDINIDTFFSTLKVDNSLIIPASWFAANIGIGKTNKTEESIGFYVIFPKDRLIYHFDPLGNKPTDEIVNCLCNFLNNRNLIENFNSVENVWKIDDLMSTNKFPLQQSADSCGAMVCLYGKMLEQNAVMSGVITDKQIRQYIFHEVIEAYRTESMNENRFGVHTVIFTPDIDNIVQTIVKDEQSFNTEHYSFLRNPNSLYRKKMCNFGAEYISQDDYIEIAGYLLNKFFWCKKGLFTIKCKQCIFPQAEELNLKLKENFQNAVWYVDCVLVKGVIVEVLRRSLKGKSAVFYLSS</sequence>
<evidence type="ECO:0000313" key="3">
    <source>
        <dbReference type="Proteomes" id="UP000507470"/>
    </source>
</evidence>
<dbReference type="OrthoDB" id="1939479at2759"/>
<dbReference type="Gene3D" id="3.40.395.10">
    <property type="entry name" value="Adenoviral Proteinase, Chain A"/>
    <property type="match status" value="1"/>
</dbReference>
<accession>A0A6J8B3L2</accession>
<dbReference type="GO" id="GO:0016579">
    <property type="term" value="P:protein deubiquitination"/>
    <property type="evidence" value="ECO:0007669"/>
    <property type="project" value="InterPro"/>
</dbReference>
<reference evidence="2 3" key="1">
    <citation type="submission" date="2020-06" db="EMBL/GenBank/DDBJ databases">
        <authorList>
            <person name="Li R."/>
            <person name="Bekaert M."/>
        </authorList>
    </citation>
    <scope>NUCLEOTIDE SEQUENCE [LARGE SCALE GENOMIC DNA]</scope>
    <source>
        <strain evidence="3">wild</strain>
    </source>
</reference>
<keyword evidence="3" id="KW-1185">Reference proteome</keyword>
<gene>
    <name evidence="2" type="ORF">MCOR_14402</name>
</gene>
<dbReference type="Proteomes" id="UP000507470">
    <property type="component" value="Unassembled WGS sequence"/>
</dbReference>
<organism evidence="2 3">
    <name type="scientific">Mytilus coruscus</name>
    <name type="common">Sea mussel</name>
    <dbReference type="NCBI Taxonomy" id="42192"/>
    <lineage>
        <taxon>Eukaryota</taxon>
        <taxon>Metazoa</taxon>
        <taxon>Spiralia</taxon>
        <taxon>Lophotrochozoa</taxon>
        <taxon>Mollusca</taxon>
        <taxon>Bivalvia</taxon>
        <taxon>Autobranchia</taxon>
        <taxon>Pteriomorphia</taxon>
        <taxon>Mytilida</taxon>
        <taxon>Mytiloidea</taxon>
        <taxon>Mytilidae</taxon>
        <taxon>Mytilinae</taxon>
        <taxon>Mytilus</taxon>
    </lineage>
</organism>
<dbReference type="InterPro" id="IPR001394">
    <property type="entry name" value="Peptidase_C19_UCH"/>
</dbReference>
<feature type="domain" description="Peptidase C19 ubiquitin carboxyl-terminal hydrolase" evidence="1">
    <location>
        <begin position="690"/>
        <end position="778"/>
    </location>
</feature>
<dbReference type="PROSITE" id="PS00972">
    <property type="entry name" value="USP_1"/>
    <property type="match status" value="1"/>
</dbReference>
<dbReference type="GO" id="GO:0004843">
    <property type="term" value="F:cysteine-type deubiquitinase activity"/>
    <property type="evidence" value="ECO:0007669"/>
    <property type="project" value="InterPro"/>
</dbReference>
<evidence type="ECO:0000259" key="1">
    <source>
        <dbReference type="Pfam" id="PF00443"/>
    </source>
</evidence>
<dbReference type="EMBL" id="CACVKT020002500">
    <property type="protein sequence ID" value="CAC5378176.1"/>
    <property type="molecule type" value="Genomic_DNA"/>
</dbReference>
<evidence type="ECO:0000313" key="2">
    <source>
        <dbReference type="EMBL" id="CAC5378176.1"/>
    </source>
</evidence>
<dbReference type="InterPro" id="IPR038765">
    <property type="entry name" value="Papain-like_cys_pep_sf"/>
</dbReference>
<dbReference type="Pfam" id="PF00443">
    <property type="entry name" value="UCH"/>
    <property type="match status" value="1"/>
</dbReference>
<dbReference type="SUPFAM" id="SSF54001">
    <property type="entry name" value="Cysteine proteinases"/>
    <property type="match status" value="2"/>
</dbReference>
<proteinExistence type="predicted"/>